<keyword evidence="3" id="KW-1185">Reference proteome</keyword>
<feature type="region of interest" description="Disordered" evidence="1">
    <location>
        <begin position="13"/>
        <end position="110"/>
    </location>
</feature>
<evidence type="ECO:0000313" key="3">
    <source>
        <dbReference type="Proteomes" id="UP001075354"/>
    </source>
</evidence>
<organism evidence="2 3">
    <name type="scientific">Megalurothrips usitatus</name>
    <name type="common">bean blossom thrips</name>
    <dbReference type="NCBI Taxonomy" id="439358"/>
    <lineage>
        <taxon>Eukaryota</taxon>
        <taxon>Metazoa</taxon>
        <taxon>Ecdysozoa</taxon>
        <taxon>Arthropoda</taxon>
        <taxon>Hexapoda</taxon>
        <taxon>Insecta</taxon>
        <taxon>Pterygota</taxon>
        <taxon>Neoptera</taxon>
        <taxon>Paraneoptera</taxon>
        <taxon>Thysanoptera</taxon>
        <taxon>Terebrantia</taxon>
        <taxon>Thripoidea</taxon>
        <taxon>Thripidae</taxon>
        <taxon>Megalurothrips</taxon>
    </lineage>
</organism>
<evidence type="ECO:0000256" key="1">
    <source>
        <dbReference type="SAM" id="MobiDB-lite"/>
    </source>
</evidence>
<dbReference type="EMBL" id="JAPTSV010000002">
    <property type="protein sequence ID" value="KAJ1530227.1"/>
    <property type="molecule type" value="Genomic_DNA"/>
</dbReference>
<reference evidence="2" key="1">
    <citation type="submission" date="2022-12" db="EMBL/GenBank/DDBJ databases">
        <title>Chromosome-level genome assembly of the bean flower thrips Megalurothrips usitatus.</title>
        <authorList>
            <person name="Ma L."/>
            <person name="Liu Q."/>
            <person name="Li H."/>
            <person name="Cai W."/>
        </authorList>
    </citation>
    <scope>NUCLEOTIDE SEQUENCE</scope>
    <source>
        <strain evidence="2">Cailab_2022a</strain>
    </source>
</reference>
<evidence type="ECO:0000313" key="2">
    <source>
        <dbReference type="EMBL" id="KAJ1530227.1"/>
    </source>
</evidence>
<accession>A0AAV7XYF5</accession>
<protein>
    <submittedName>
        <fullName evidence="2">Uncharacterized protein</fullName>
    </submittedName>
</protein>
<name>A0AAV7XYF5_9NEOP</name>
<dbReference type="AlphaFoldDB" id="A0AAV7XYF5"/>
<dbReference type="Proteomes" id="UP001075354">
    <property type="component" value="Chromosome 2"/>
</dbReference>
<sequence>MEDHVAKEIEKAIAKREQEASNSTSGRKTRAQKKTSCAPGTASANQVASALGKRLQPTQQAVKSWLMPKKQPTNCNMQPRTALGGGRKRLFESGCSNDEESASDDSNDTDVIDGLSDEEQPCASTNDACCEHCKMLRKAYSQSGTLFVKALATFGSSSASAGVLYADLLPIPENVPKCELSGGSNVYIKGTDKNAIKSDGE</sequence>
<comment type="caution">
    <text evidence="2">The sequence shown here is derived from an EMBL/GenBank/DDBJ whole genome shotgun (WGS) entry which is preliminary data.</text>
</comment>
<feature type="compositionally biased region" description="Acidic residues" evidence="1">
    <location>
        <begin position="97"/>
        <end position="110"/>
    </location>
</feature>
<gene>
    <name evidence="2" type="ORF">ONE63_005154</name>
</gene>
<proteinExistence type="predicted"/>